<keyword evidence="2" id="KW-1185">Reference proteome</keyword>
<evidence type="ECO:0000313" key="2">
    <source>
        <dbReference type="Proteomes" id="UP000824469"/>
    </source>
</evidence>
<dbReference type="Proteomes" id="UP000824469">
    <property type="component" value="Unassembled WGS sequence"/>
</dbReference>
<proteinExistence type="predicted"/>
<accession>A0AA38FHN9</accession>
<sequence length="72" mass="8293">MELSRQLVVIHDLQTKQHKSTGFFPITVGHYCCQSIHRARGMEAQMLSEYEQEFFTAWLNFDPFGVAGKTIS</sequence>
<dbReference type="EMBL" id="JAHRHJ020000009">
    <property type="protein sequence ID" value="KAH9302515.1"/>
    <property type="molecule type" value="Genomic_DNA"/>
</dbReference>
<evidence type="ECO:0000313" key="1">
    <source>
        <dbReference type="EMBL" id="KAH9302515.1"/>
    </source>
</evidence>
<organism evidence="1 2">
    <name type="scientific">Taxus chinensis</name>
    <name type="common">Chinese yew</name>
    <name type="synonym">Taxus wallichiana var. chinensis</name>
    <dbReference type="NCBI Taxonomy" id="29808"/>
    <lineage>
        <taxon>Eukaryota</taxon>
        <taxon>Viridiplantae</taxon>
        <taxon>Streptophyta</taxon>
        <taxon>Embryophyta</taxon>
        <taxon>Tracheophyta</taxon>
        <taxon>Spermatophyta</taxon>
        <taxon>Pinopsida</taxon>
        <taxon>Pinidae</taxon>
        <taxon>Conifers II</taxon>
        <taxon>Cupressales</taxon>
        <taxon>Taxaceae</taxon>
        <taxon>Taxus</taxon>
    </lineage>
</organism>
<reference evidence="1 2" key="1">
    <citation type="journal article" date="2021" name="Nat. Plants">
        <title>The Taxus genome provides insights into paclitaxel biosynthesis.</title>
        <authorList>
            <person name="Xiong X."/>
            <person name="Gou J."/>
            <person name="Liao Q."/>
            <person name="Li Y."/>
            <person name="Zhou Q."/>
            <person name="Bi G."/>
            <person name="Li C."/>
            <person name="Du R."/>
            <person name="Wang X."/>
            <person name="Sun T."/>
            <person name="Guo L."/>
            <person name="Liang H."/>
            <person name="Lu P."/>
            <person name="Wu Y."/>
            <person name="Zhang Z."/>
            <person name="Ro D.K."/>
            <person name="Shang Y."/>
            <person name="Huang S."/>
            <person name="Yan J."/>
        </authorList>
    </citation>
    <scope>NUCLEOTIDE SEQUENCE [LARGE SCALE GENOMIC DNA]</scope>
    <source>
        <strain evidence="1">Ta-2019</strain>
    </source>
</reference>
<dbReference type="AlphaFoldDB" id="A0AA38FHN9"/>
<gene>
    <name evidence="1" type="ORF">KI387_014098</name>
</gene>
<name>A0AA38FHN9_TAXCH</name>
<protein>
    <submittedName>
        <fullName evidence="1">Uncharacterized protein</fullName>
    </submittedName>
</protein>
<comment type="caution">
    <text evidence="1">The sequence shown here is derived from an EMBL/GenBank/DDBJ whole genome shotgun (WGS) entry which is preliminary data.</text>
</comment>